<keyword evidence="3" id="KW-0547">Nucleotide-binding</keyword>
<keyword evidence="4" id="KW-0067">ATP-binding</keyword>
<keyword evidence="11" id="KW-1185">Reference proteome</keyword>
<dbReference type="PROSITE" id="PS50893">
    <property type="entry name" value="ABC_TRANSPORTER_2"/>
    <property type="match status" value="1"/>
</dbReference>
<evidence type="ECO:0000313" key="11">
    <source>
        <dbReference type="Proteomes" id="UP000632828"/>
    </source>
</evidence>
<dbReference type="GO" id="GO:0005886">
    <property type="term" value="C:plasma membrane"/>
    <property type="evidence" value="ECO:0007669"/>
    <property type="project" value="UniProtKB-SubCell"/>
</dbReference>
<dbReference type="InterPro" id="IPR047957">
    <property type="entry name" value="ABC_AprD-like_6TM"/>
</dbReference>
<keyword evidence="6 7" id="KW-0472">Membrane</keyword>
<dbReference type="GO" id="GO:0005524">
    <property type="term" value="F:ATP binding"/>
    <property type="evidence" value="ECO:0007669"/>
    <property type="project" value="UniProtKB-KW"/>
</dbReference>
<evidence type="ECO:0000313" key="10">
    <source>
        <dbReference type="EMBL" id="MBD1401313.1"/>
    </source>
</evidence>
<dbReference type="SUPFAM" id="SSF52540">
    <property type="entry name" value="P-loop containing nucleoside triphosphate hydrolases"/>
    <property type="match status" value="1"/>
</dbReference>
<dbReference type="GO" id="GO:0034040">
    <property type="term" value="F:ATPase-coupled lipid transmembrane transporter activity"/>
    <property type="evidence" value="ECO:0007669"/>
    <property type="project" value="TreeGrafter"/>
</dbReference>
<dbReference type="PANTHER" id="PTHR24221:SF248">
    <property type="entry name" value="ABC TRANSPORTER TRANSMEMBRANE REGION"/>
    <property type="match status" value="1"/>
</dbReference>
<evidence type="ECO:0000256" key="4">
    <source>
        <dbReference type="ARBA" id="ARBA00022840"/>
    </source>
</evidence>
<evidence type="ECO:0000259" key="9">
    <source>
        <dbReference type="PROSITE" id="PS50929"/>
    </source>
</evidence>
<dbReference type="GO" id="GO:0030256">
    <property type="term" value="C:type I protein secretion system complex"/>
    <property type="evidence" value="ECO:0007669"/>
    <property type="project" value="InterPro"/>
</dbReference>
<sequence length="534" mass="57760">MFINILQLTFPIYMLQIYDRVLSSYSLPTLYVITVAAVVALIVMSTLEFIRSRLLVRCGVAIDQALSRDVLDQLIKKAALPGAVQANQAGLRDVNLVRNFFGGNAIFTLFDIPWTPMFLAVIFFLHPLMGTVATGGAVLLIILALVNEKLSRKPLDDANTLNNYSMKFVEASRRNAQAVNSMGMLGGVTRRWQGFNDNVMKLQTQASRRSGGVQALSGWIRQVMQVAIFGVGAWLTLDGQATPGIMIASSIIMGRALAPVQMGIGSWKSMIEARGAWQRLKATLGGLEQKDSMELPDPKGELAAEHVTFALNNSFILRDINFSLQSGESVGLIGPSGAGKSTLCRLLLGIWPASGGVVRLDGANVYDWDQSRLGSFIGYLPQDVELFAGSVADNIARLGEVNSEEVVAAAKRAGVHELILALPKGYDTNIGEGGVVLSGGQRQRIGLARAIYCLPRLVILDEPNSNLDEEGEKALLESFSHLRAAGSTLIIVTHKPSLLAGVDKILMLKNGQVALFGPRDAVFKKLLEMQNKQA</sequence>
<dbReference type="PANTHER" id="PTHR24221">
    <property type="entry name" value="ATP-BINDING CASSETTE SUB-FAMILY B"/>
    <property type="match status" value="1"/>
</dbReference>
<evidence type="ECO:0000256" key="6">
    <source>
        <dbReference type="ARBA" id="ARBA00023136"/>
    </source>
</evidence>
<feature type="transmembrane region" description="Helical" evidence="7">
    <location>
        <begin position="128"/>
        <end position="146"/>
    </location>
</feature>
<dbReference type="Gene3D" id="3.40.50.300">
    <property type="entry name" value="P-loop containing nucleotide triphosphate hydrolases"/>
    <property type="match status" value="1"/>
</dbReference>
<gene>
    <name evidence="10" type="ORF">ICT70_11580</name>
</gene>
<evidence type="ECO:0000256" key="7">
    <source>
        <dbReference type="SAM" id="Phobius"/>
    </source>
</evidence>
<name>A0A8J6QYL5_9BACT</name>
<comment type="caution">
    <text evidence="10">The sequence shown here is derived from an EMBL/GenBank/DDBJ whole genome shotgun (WGS) entry which is preliminary data.</text>
</comment>
<proteinExistence type="predicted"/>
<evidence type="ECO:0000259" key="8">
    <source>
        <dbReference type="PROSITE" id="PS50893"/>
    </source>
</evidence>
<dbReference type="Proteomes" id="UP000632828">
    <property type="component" value="Unassembled WGS sequence"/>
</dbReference>
<feature type="domain" description="ABC transmembrane type-1" evidence="9">
    <location>
        <begin position="1"/>
        <end position="272"/>
    </location>
</feature>
<dbReference type="InterPro" id="IPR017871">
    <property type="entry name" value="ABC_transporter-like_CS"/>
</dbReference>
<dbReference type="GO" id="GO:0140359">
    <property type="term" value="F:ABC-type transporter activity"/>
    <property type="evidence" value="ECO:0007669"/>
    <property type="project" value="InterPro"/>
</dbReference>
<dbReference type="InterPro" id="IPR010128">
    <property type="entry name" value="ATPase_T1SS_PrtD-like"/>
</dbReference>
<evidence type="ECO:0000256" key="5">
    <source>
        <dbReference type="ARBA" id="ARBA00022989"/>
    </source>
</evidence>
<evidence type="ECO:0000256" key="1">
    <source>
        <dbReference type="ARBA" id="ARBA00004651"/>
    </source>
</evidence>
<dbReference type="PROSITE" id="PS50929">
    <property type="entry name" value="ABC_TM1F"/>
    <property type="match status" value="1"/>
</dbReference>
<dbReference type="Pfam" id="PF00664">
    <property type="entry name" value="ABC_membrane"/>
    <property type="match status" value="1"/>
</dbReference>
<keyword evidence="2 7" id="KW-0812">Transmembrane</keyword>
<dbReference type="CDD" id="cd18586">
    <property type="entry name" value="ABC_6TM_PrtD_like"/>
    <property type="match status" value="1"/>
</dbReference>
<dbReference type="InterPro" id="IPR039421">
    <property type="entry name" value="Type_1_exporter"/>
</dbReference>
<dbReference type="Gene3D" id="1.20.1560.10">
    <property type="entry name" value="ABC transporter type 1, transmembrane domain"/>
    <property type="match status" value="1"/>
</dbReference>
<feature type="transmembrane region" description="Helical" evidence="7">
    <location>
        <begin position="29"/>
        <end position="47"/>
    </location>
</feature>
<dbReference type="PROSITE" id="PS00211">
    <property type="entry name" value="ABC_TRANSPORTER_1"/>
    <property type="match status" value="1"/>
</dbReference>
<protein>
    <submittedName>
        <fullName evidence="10">Type I secretion system permease/ATPase</fullName>
    </submittedName>
</protein>
<dbReference type="GO" id="GO:0016887">
    <property type="term" value="F:ATP hydrolysis activity"/>
    <property type="evidence" value="ECO:0007669"/>
    <property type="project" value="InterPro"/>
</dbReference>
<evidence type="ECO:0000256" key="2">
    <source>
        <dbReference type="ARBA" id="ARBA00022692"/>
    </source>
</evidence>
<comment type="subcellular location">
    <subcellularLocation>
        <location evidence="1">Cell membrane</location>
        <topology evidence="1">Multi-pass membrane protein</topology>
    </subcellularLocation>
</comment>
<dbReference type="NCBIfam" id="TIGR01842">
    <property type="entry name" value="type_I_sec_PrtD"/>
    <property type="match status" value="1"/>
</dbReference>
<dbReference type="InterPro" id="IPR011527">
    <property type="entry name" value="ABC1_TM_dom"/>
</dbReference>
<feature type="domain" description="ABC transporter" evidence="8">
    <location>
        <begin position="302"/>
        <end position="534"/>
    </location>
</feature>
<keyword evidence="5 7" id="KW-1133">Transmembrane helix</keyword>
<dbReference type="Pfam" id="PF00005">
    <property type="entry name" value="ABC_tran"/>
    <property type="match status" value="1"/>
</dbReference>
<feature type="transmembrane region" description="Helical" evidence="7">
    <location>
        <begin position="100"/>
        <end position="122"/>
    </location>
</feature>
<dbReference type="EMBL" id="JACWUN010000013">
    <property type="protein sequence ID" value="MBD1401313.1"/>
    <property type="molecule type" value="Genomic_DNA"/>
</dbReference>
<dbReference type="AlphaFoldDB" id="A0A8J6QYL5"/>
<organism evidence="10 11">
    <name type="scientific">Pelovirga terrestris</name>
    <dbReference type="NCBI Taxonomy" id="2771352"/>
    <lineage>
        <taxon>Bacteria</taxon>
        <taxon>Pseudomonadati</taxon>
        <taxon>Thermodesulfobacteriota</taxon>
        <taxon>Desulfuromonadia</taxon>
        <taxon>Geobacterales</taxon>
        <taxon>Geobacteraceae</taxon>
        <taxon>Pelovirga</taxon>
    </lineage>
</organism>
<reference evidence="10" key="1">
    <citation type="submission" date="2020-09" db="EMBL/GenBank/DDBJ databases">
        <title>Pelobacter alkaliphilus sp. nov., a novel anaerobic arsenate-reducing bacterium from terrestrial mud volcano.</title>
        <authorList>
            <person name="Khomyakova M.A."/>
            <person name="Merkel A.Y."/>
            <person name="Slobodkin A.I."/>
        </authorList>
    </citation>
    <scope>NUCLEOTIDE SEQUENCE</scope>
    <source>
        <strain evidence="10">M08fum</strain>
    </source>
</reference>
<dbReference type="InterPro" id="IPR003593">
    <property type="entry name" value="AAA+_ATPase"/>
</dbReference>
<dbReference type="InterPro" id="IPR003439">
    <property type="entry name" value="ABC_transporter-like_ATP-bd"/>
</dbReference>
<dbReference type="InterPro" id="IPR027417">
    <property type="entry name" value="P-loop_NTPase"/>
</dbReference>
<dbReference type="SUPFAM" id="SSF90123">
    <property type="entry name" value="ABC transporter transmembrane region"/>
    <property type="match status" value="1"/>
</dbReference>
<evidence type="ECO:0000256" key="3">
    <source>
        <dbReference type="ARBA" id="ARBA00022741"/>
    </source>
</evidence>
<dbReference type="GO" id="GO:0030253">
    <property type="term" value="P:protein secretion by the type I secretion system"/>
    <property type="evidence" value="ECO:0007669"/>
    <property type="project" value="InterPro"/>
</dbReference>
<dbReference type="SMART" id="SM00382">
    <property type="entry name" value="AAA"/>
    <property type="match status" value="1"/>
</dbReference>
<dbReference type="InterPro" id="IPR036640">
    <property type="entry name" value="ABC1_TM_sf"/>
</dbReference>
<accession>A0A8J6QYL5</accession>